<organism evidence="1 2">
    <name type="scientific">Kipferlia bialata</name>
    <dbReference type="NCBI Taxonomy" id="797122"/>
    <lineage>
        <taxon>Eukaryota</taxon>
        <taxon>Metamonada</taxon>
        <taxon>Carpediemonas-like organisms</taxon>
        <taxon>Kipferlia</taxon>
    </lineage>
</organism>
<proteinExistence type="predicted"/>
<feature type="non-terminal residue" evidence="1">
    <location>
        <position position="1"/>
    </location>
</feature>
<comment type="caution">
    <text evidence="1">The sequence shown here is derived from an EMBL/GenBank/DDBJ whole genome shotgun (WGS) entry which is preliminary data.</text>
</comment>
<sequence length="126" mass="13366">MLFGHVVALDPSGATLAISAPTVMKDDTRNVGAVYVYNWDGTSSYVLDTTLYAPDDYVQGLLFGYSMSCTLDDVYILGNGGLFTVHRTGGIWGDVVAVPDQADAFHGTQADLAVSGDWLVVASLNL</sequence>
<evidence type="ECO:0000313" key="1">
    <source>
        <dbReference type="EMBL" id="GIQ90009.1"/>
    </source>
</evidence>
<evidence type="ECO:0000313" key="2">
    <source>
        <dbReference type="Proteomes" id="UP000265618"/>
    </source>
</evidence>
<accession>A0A9K3D6E5</accession>
<dbReference type="AlphaFoldDB" id="A0A9K3D6E5"/>
<keyword evidence="2" id="KW-1185">Reference proteome</keyword>
<name>A0A9K3D6E5_9EUKA</name>
<dbReference type="Proteomes" id="UP000265618">
    <property type="component" value="Unassembled WGS sequence"/>
</dbReference>
<gene>
    <name evidence="1" type="ORF">KIPB_012644</name>
</gene>
<protein>
    <submittedName>
        <fullName evidence="1">Uncharacterized protein</fullName>
    </submittedName>
</protein>
<dbReference type="EMBL" id="BDIP01005667">
    <property type="protein sequence ID" value="GIQ90009.1"/>
    <property type="molecule type" value="Genomic_DNA"/>
</dbReference>
<reference evidence="1 2" key="1">
    <citation type="journal article" date="2018" name="PLoS ONE">
        <title>The draft genome of Kipferlia bialata reveals reductive genome evolution in fornicate parasites.</title>
        <authorList>
            <person name="Tanifuji G."/>
            <person name="Takabayashi S."/>
            <person name="Kume K."/>
            <person name="Takagi M."/>
            <person name="Nakayama T."/>
            <person name="Kamikawa R."/>
            <person name="Inagaki Y."/>
            <person name="Hashimoto T."/>
        </authorList>
    </citation>
    <scope>NUCLEOTIDE SEQUENCE [LARGE SCALE GENOMIC DNA]</scope>
    <source>
        <strain evidence="1">NY0173</strain>
    </source>
</reference>